<keyword evidence="3" id="KW-1185">Reference proteome</keyword>
<dbReference type="Proteomes" id="UP001293254">
    <property type="component" value="Unassembled WGS sequence"/>
</dbReference>
<name>A0AAE1Y919_9LAMI</name>
<organism evidence="2 3">
    <name type="scientific">Sesamum alatum</name>
    <dbReference type="NCBI Taxonomy" id="300844"/>
    <lineage>
        <taxon>Eukaryota</taxon>
        <taxon>Viridiplantae</taxon>
        <taxon>Streptophyta</taxon>
        <taxon>Embryophyta</taxon>
        <taxon>Tracheophyta</taxon>
        <taxon>Spermatophyta</taxon>
        <taxon>Magnoliopsida</taxon>
        <taxon>eudicotyledons</taxon>
        <taxon>Gunneridae</taxon>
        <taxon>Pentapetalae</taxon>
        <taxon>asterids</taxon>
        <taxon>lamiids</taxon>
        <taxon>Lamiales</taxon>
        <taxon>Pedaliaceae</taxon>
        <taxon>Sesamum</taxon>
    </lineage>
</organism>
<protein>
    <submittedName>
        <fullName evidence="2">Uncharacterized protein</fullName>
    </submittedName>
</protein>
<reference evidence="2" key="1">
    <citation type="submission" date="2020-06" db="EMBL/GenBank/DDBJ databases">
        <authorList>
            <person name="Li T."/>
            <person name="Hu X."/>
            <person name="Zhang T."/>
            <person name="Song X."/>
            <person name="Zhang H."/>
            <person name="Dai N."/>
            <person name="Sheng W."/>
            <person name="Hou X."/>
            <person name="Wei L."/>
        </authorList>
    </citation>
    <scope>NUCLEOTIDE SEQUENCE</scope>
    <source>
        <strain evidence="2">3651</strain>
        <tissue evidence="2">Leaf</tissue>
    </source>
</reference>
<gene>
    <name evidence="2" type="ORF">Salat_1369500</name>
</gene>
<reference evidence="2" key="2">
    <citation type="journal article" date="2024" name="Plant">
        <title>Genomic evolution and insights into agronomic trait innovations of Sesamum species.</title>
        <authorList>
            <person name="Miao H."/>
            <person name="Wang L."/>
            <person name="Qu L."/>
            <person name="Liu H."/>
            <person name="Sun Y."/>
            <person name="Le M."/>
            <person name="Wang Q."/>
            <person name="Wei S."/>
            <person name="Zheng Y."/>
            <person name="Lin W."/>
            <person name="Duan Y."/>
            <person name="Cao H."/>
            <person name="Xiong S."/>
            <person name="Wang X."/>
            <person name="Wei L."/>
            <person name="Li C."/>
            <person name="Ma Q."/>
            <person name="Ju M."/>
            <person name="Zhao R."/>
            <person name="Li G."/>
            <person name="Mu C."/>
            <person name="Tian Q."/>
            <person name="Mei H."/>
            <person name="Zhang T."/>
            <person name="Gao T."/>
            <person name="Zhang H."/>
        </authorList>
    </citation>
    <scope>NUCLEOTIDE SEQUENCE</scope>
    <source>
        <strain evidence="2">3651</strain>
    </source>
</reference>
<dbReference type="AlphaFoldDB" id="A0AAE1Y919"/>
<comment type="caution">
    <text evidence="2">The sequence shown here is derived from an EMBL/GenBank/DDBJ whole genome shotgun (WGS) entry which is preliminary data.</text>
</comment>
<sequence>MADAAGGFRSYRDAVAGVTVSPPPPPISFDSASFRPMGTLTRDQGMKVLRFSDDEIEDDVFTQIGAGRVQMDDDDVSRRVASHRRGRSMEEDPSGASASPNYGQAASLPRRRVTRSMGASIGSLVLW</sequence>
<feature type="region of interest" description="Disordered" evidence="1">
    <location>
        <begin position="72"/>
        <end position="112"/>
    </location>
</feature>
<proteinExistence type="predicted"/>
<dbReference type="EMBL" id="JACGWO010000005">
    <property type="protein sequence ID" value="KAK4426010.1"/>
    <property type="molecule type" value="Genomic_DNA"/>
</dbReference>
<evidence type="ECO:0000256" key="1">
    <source>
        <dbReference type="SAM" id="MobiDB-lite"/>
    </source>
</evidence>
<accession>A0AAE1Y919</accession>
<evidence type="ECO:0000313" key="3">
    <source>
        <dbReference type="Proteomes" id="UP001293254"/>
    </source>
</evidence>
<evidence type="ECO:0000313" key="2">
    <source>
        <dbReference type="EMBL" id="KAK4426010.1"/>
    </source>
</evidence>
<feature type="region of interest" description="Disordered" evidence="1">
    <location>
        <begin position="1"/>
        <end position="36"/>
    </location>
</feature>